<name>A0A8J3H1X2_9RHOB</name>
<feature type="transmembrane region" description="Helical" evidence="9">
    <location>
        <begin position="46"/>
        <end position="67"/>
    </location>
</feature>
<keyword evidence="7 9" id="KW-0472">Membrane</keyword>
<evidence type="ECO:0000256" key="1">
    <source>
        <dbReference type="ARBA" id="ARBA00004429"/>
    </source>
</evidence>
<dbReference type="EMBL" id="BNCJ01000043">
    <property type="protein sequence ID" value="GHF75063.1"/>
    <property type="molecule type" value="Genomic_DNA"/>
</dbReference>
<feature type="transmembrane region" description="Helical" evidence="9">
    <location>
        <begin position="16"/>
        <end position="40"/>
    </location>
</feature>
<evidence type="ECO:0000256" key="2">
    <source>
        <dbReference type="ARBA" id="ARBA00022448"/>
    </source>
</evidence>
<organism evidence="11 12">
    <name type="scientific">Seohaeicola zhoushanensis</name>
    <dbReference type="NCBI Taxonomy" id="1569283"/>
    <lineage>
        <taxon>Bacteria</taxon>
        <taxon>Pseudomonadati</taxon>
        <taxon>Pseudomonadota</taxon>
        <taxon>Alphaproteobacteria</taxon>
        <taxon>Rhodobacterales</taxon>
        <taxon>Roseobacteraceae</taxon>
        <taxon>Seohaeicola</taxon>
    </lineage>
</organism>
<comment type="function">
    <text evidence="9">Part of the tripartite ATP-independent periplasmic (TRAP) transport system.</text>
</comment>
<reference evidence="11" key="2">
    <citation type="submission" date="2020-09" db="EMBL/GenBank/DDBJ databases">
        <authorList>
            <person name="Sun Q."/>
            <person name="Kim S."/>
        </authorList>
    </citation>
    <scope>NUCLEOTIDE SEQUENCE</scope>
    <source>
        <strain evidence="11">KCTC 42650</strain>
    </source>
</reference>
<dbReference type="PANTHER" id="PTHR35011">
    <property type="entry name" value="2,3-DIKETO-L-GULONATE TRAP TRANSPORTER SMALL PERMEASE PROTEIN YIAM"/>
    <property type="match status" value="1"/>
</dbReference>
<evidence type="ECO:0000313" key="12">
    <source>
        <dbReference type="Proteomes" id="UP000626220"/>
    </source>
</evidence>
<dbReference type="PANTHER" id="PTHR35011:SF10">
    <property type="entry name" value="TRAP TRANSPORTER SMALL PERMEASE PROTEIN"/>
    <property type="match status" value="1"/>
</dbReference>
<comment type="caution">
    <text evidence="11">The sequence shown here is derived from an EMBL/GenBank/DDBJ whole genome shotgun (WGS) entry which is preliminary data.</text>
</comment>
<dbReference type="Proteomes" id="UP000626220">
    <property type="component" value="Unassembled WGS sequence"/>
</dbReference>
<evidence type="ECO:0000256" key="3">
    <source>
        <dbReference type="ARBA" id="ARBA00022475"/>
    </source>
</evidence>
<dbReference type="AlphaFoldDB" id="A0A8J3H1X2"/>
<keyword evidence="6 9" id="KW-1133">Transmembrane helix</keyword>
<protein>
    <recommendedName>
        <fullName evidence="9">TRAP transporter small permease protein</fullName>
    </recommendedName>
</protein>
<dbReference type="GO" id="GO:0022857">
    <property type="term" value="F:transmembrane transporter activity"/>
    <property type="evidence" value="ECO:0007669"/>
    <property type="project" value="UniProtKB-UniRule"/>
</dbReference>
<evidence type="ECO:0000256" key="6">
    <source>
        <dbReference type="ARBA" id="ARBA00022989"/>
    </source>
</evidence>
<gene>
    <name evidence="11" type="ORF">GCM10017056_52020</name>
</gene>
<evidence type="ECO:0000259" key="10">
    <source>
        <dbReference type="Pfam" id="PF04290"/>
    </source>
</evidence>
<keyword evidence="3" id="KW-1003">Cell membrane</keyword>
<feature type="domain" description="Tripartite ATP-independent periplasmic transporters DctQ component" evidence="10">
    <location>
        <begin position="28"/>
        <end position="160"/>
    </location>
</feature>
<proteinExistence type="inferred from homology"/>
<dbReference type="Pfam" id="PF04290">
    <property type="entry name" value="DctQ"/>
    <property type="match status" value="1"/>
</dbReference>
<feature type="transmembrane region" description="Helical" evidence="9">
    <location>
        <begin position="133"/>
        <end position="155"/>
    </location>
</feature>
<reference evidence="11" key="1">
    <citation type="journal article" date="2014" name="Int. J. Syst. Evol. Microbiol.">
        <title>Complete genome sequence of Corynebacterium casei LMG S-19264T (=DSM 44701T), isolated from a smear-ripened cheese.</title>
        <authorList>
            <consortium name="US DOE Joint Genome Institute (JGI-PGF)"/>
            <person name="Walter F."/>
            <person name="Albersmeier A."/>
            <person name="Kalinowski J."/>
            <person name="Ruckert C."/>
        </authorList>
    </citation>
    <scope>NUCLEOTIDE SEQUENCE</scope>
    <source>
        <strain evidence="11">KCTC 42650</strain>
    </source>
</reference>
<dbReference type="InterPro" id="IPR007387">
    <property type="entry name" value="TRAP_DctQ"/>
</dbReference>
<sequence length="181" mass="19661">MTPRWIISLVRGADRALVAIASLGLMAMMLHICLDIGASLLLNAPIATTSAIVTSYYMIAVAFLPIYTAEVRNGHIGVNLVTATLPVRVQNWLDMLMLSLTAGVYALLAAQSWGQAVKKFAVNDYVVEQTTKILIWPSYFMLPVTFAAVALLMLAKVALRLSYGMGPGEEFLPGRKGHDHV</sequence>
<evidence type="ECO:0000256" key="5">
    <source>
        <dbReference type="ARBA" id="ARBA00022692"/>
    </source>
</evidence>
<comment type="subunit">
    <text evidence="9">The complex comprises the extracytoplasmic solute receptor protein and the two transmembrane proteins.</text>
</comment>
<dbReference type="GO" id="GO:0005886">
    <property type="term" value="C:plasma membrane"/>
    <property type="evidence" value="ECO:0007669"/>
    <property type="project" value="UniProtKB-SubCell"/>
</dbReference>
<keyword evidence="4 9" id="KW-0997">Cell inner membrane</keyword>
<dbReference type="RefSeq" id="WP_189683063.1">
    <property type="nucleotide sequence ID" value="NZ_BNCJ01000043.1"/>
</dbReference>
<keyword evidence="5 9" id="KW-0812">Transmembrane</keyword>
<keyword evidence="12" id="KW-1185">Reference proteome</keyword>
<dbReference type="InterPro" id="IPR055348">
    <property type="entry name" value="DctQ"/>
</dbReference>
<comment type="similarity">
    <text evidence="8 9">Belongs to the TRAP transporter small permease family.</text>
</comment>
<dbReference type="GO" id="GO:0015740">
    <property type="term" value="P:C4-dicarboxylate transport"/>
    <property type="evidence" value="ECO:0007669"/>
    <property type="project" value="TreeGrafter"/>
</dbReference>
<evidence type="ECO:0000256" key="8">
    <source>
        <dbReference type="ARBA" id="ARBA00038436"/>
    </source>
</evidence>
<accession>A0A8J3H1X2</accession>
<evidence type="ECO:0000256" key="9">
    <source>
        <dbReference type="RuleBase" id="RU369079"/>
    </source>
</evidence>
<evidence type="ECO:0000313" key="11">
    <source>
        <dbReference type="EMBL" id="GHF75063.1"/>
    </source>
</evidence>
<keyword evidence="2 9" id="KW-0813">Transport</keyword>
<comment type="subcellular location">
    <subcellularLocation>
        <location evidence="1 9">Cell inner membrane</location>
        <topology evidence="1 9">Multi-pass membrane protein</topology>
    </subcellularLocation>
</comment>
<evidence type="ECO:0000256" key="4">
    <source>
        <dbReference type="ARBA" id="ARBA00022519"/>
    </source>
</evidence>
<evidence type="ECO:0000256" key="7">
    <source>
        <dbReference type="ARBA" id="ARBA00023136"/>
    </source>
</evidence>
<feature type="transmembrane region" description="Helical" evidence="9">
    <location>
        <begin position="95"/>
        <end position="113"/>
    </location>
</feature>